<proteinExistence type="predicted"/>
<evidence type="ECO:0000313" key="2">
    <source>
        <dbReference type="EMBL" id="GFS11992.1"/>
    </source>
</evidence>
<comment type="caution">
    <text evidence="2">The sequence shown here is derived from an EMBL/GenBank/DDBJ whole genome shotgun (WGS) entry which is preliminary data.</text>
</comment>
<dbReference type="EMBL" id="BMAT01002699">
    <property type="protein sequence ID" value="GFS11992.1"/>
    <property type="molecule type" value="Genomic_DNA"/>
</dbReference>
<feature type="compositionally biased region" description="Polar residues" evidence="1">
    <location>
        <begin position="74"/>
        <end position="88"/>
    </location>
</feature>
<dbReference type="Proteomes" id="UP000762676">
    <property type="component" value="Unassembled WGS sequence"/>
</dbReference>
<sequence>MRRGWESNPRPPDHKSDTLNTEPRGAMSSDSVKLKRETWSSVRNMEQCQKHGAVSETWSSFRNMEQCQKHGAVSETSSSSRNMDQFQNHGEVPET</sequence>
<feature type="region of interest" description="Disordered" evidence="1">
    <location>
        <begin position="68"/>
        <end position="95"/>
    </location>
</feature>
<organism evidence="2 3">
    <name type="scientific">Elysia marginata</name>
    <dbReference type="NCBI Taxonomy" id="1093978"/>
    <lineage>
        <taxon>Eukaryota</taxon>
        <taxon>Metazoa</taxon>
        <taxon>Spiralia</taxon>
        <taxon>Lophotrochozoa</taxon>
        <taxon>Mollusca</taxon>
        <taxon>Gastropoda</taxon>
        <taxon>Heterobranchia</taxon>
        <taxon>Euthyneura</taxon>
        <taxon>Panpulmonata</taxon>
        <taxon>Sacoglossa</taxon>
        <taxon>Placobranchoidea</taxon>
        <taxon>Plakobranchidae</taxon>
        <taxon>Elysia</taxon>
    </lineage>
</organism>
<gene>
    <name evidence="2" type="ORF">ElyMa_001360400</name>
</gene>
<accession>A0AAV4IRW0</accession>
<name>A0AAV4IRW0_9GAST</name>
<reference evidence="2 3" key="1">
    <citation type="journal article" date="2021" name="Elife">
        <title>Chloroplast acquisition without the gene transfer in kleptoplastic sea slugs, Plakobranchus ocellatus.</title>
        <authorList>
            <person name="Maeda T."/>
            <person name="Takahashi S."/>
            <person name="Yoshida T."/>
            <person name="Shimamura S."/>
            <person name="Takaki Y."/>
            <person name="Nagai Y."/>
            <person name="Toyoda A."/>
            <person name="Suzuki Y."/>
            <person name="Arimoto A."/>
            <person name="Ishii H."/>
            <person name="Satoh N."/>
            <person name="Nishiyama T."/>
            <person name="Hasebe M."/>
            <person name="Maruyama T."/>
            <person name="Minagawa J."/>
            <person name="Obokata J."/>
            <person name="Shigenobu S."/>
        </authorList>
    </citation>
    <scope>NUCLEOTIDE SEQUENCE [LARGE SCALE GENOMIC DNA]</scope>
</reference>
<evidence type="ECO:0000313" key="3">
    <source>
        <dbReference type="Proteomes" id="UP000762676"/>
    </source>
</evidence>
<keyword evidence="3" id="KW-1185">Reference proteome</keyword>
<protein>
    <submittedName>
        <fullName evidence="2">Uncharacterized protein</fullName>
    </submittedName>
</protein>
<feature type="region of interest" description="Disordered" evidence="1">
    <location>
        <begin position="1"/>
        <end position="36"/>
    </location>
</feature>
<dbReference type="AlphaFoldDB" id="A0AAV4IRW0"/>
<evidence type="ECO:0000256" key="1">
    <source>
        <dbReference type="SAM" id="MobiDB-lite"/>
    </source>
</evidence>